<dbReference type="InterPro" id="IPR045257">
    <property type="entry name" value="E2/Pdx1"/>
</dbReference>
<evidence type="ECO:0000313" key="7">
    <source>
        <dbReference type="EMBL" id="HAR51919.1"/>
    </source>
</evidence>
<dbReference type="PROSITE" id="PS00189">
    <property type="entry name" value="LIPOYL"/>
    <property type="match status" value="1"/>
</dbReference>
<dbReference type="AlphaFoldDB" id="A0A348WBK7"/>
<dbReference type="GO" id="GO:0006086">
    <property type="term" value="P:pyruvate decarboxylation to acetyl-CoA"/>
    <property type="evidence" value="ECO:0007669"/>
    <property type="project" value="InterPro"/>
</dbReference>
<proteinExistence type="inferred from homology"/>
<dbReference type="Gene3D" id="3.40.50.1820">
    <property type="entry name" value="alpha/beta hydrolase"/>
    <property type="match status" value="1"/>
</dbReference>
<dbReference type="RefSeq" id="WP_339851993.1">
    <property type="nucleotide sequence ID" value="NZ_CAXAXR010000002.1"/>
</dbReference>
<dbReference type="SUPFAM" id="SSF51230">
    <property type="entry name" value="Single hybrid motif"/>
    <property type="match status" value="1"/>
</dbReference>
<name>A0A348WBK7_9RHOB</name>
<evidence type="ECO:0000256" key="4">
    <source>
        <dbReference type="SAM" id="MobiDB-lite"/>
    </source>
</evidence>
<dbReference type="PROSITE" id="PS50968">
    <property type="entry name" value="BIOTINYL_LIPOYL"/>
    <property type="match status" value="1"/>
</dbReference>
<accession>A0A348WBK7</accession>
<dbReference type="Gene3D" id="4.10.320.10">
    <property type="entry name" value="E3-binding domain"/>
    <property type="match status" value="1"/>
</dbReference>
<dbReference type="InterPro" id="IPR004167">
    <property type="entry name" value="PSBD"/>
</dbReference>
<feature type="region of interest" description="Disordered" evidence="4">
    <location>
        <begin position="83"/>
        <end position="141"/>
    </location>
</feature>
<feature type="compositionally biased region" description="Low complexity" evidence="4">
    <location>
        <begin position="87"/>
        <end position="124"/>
    </location>
</feature>
<dbReference type="Pfam" id="PF02817">
    <property type="entry name" value="E3_binding"/>
    <property type="match status" value="1"/>
</dbReference>
<dbReference type="PANTHER" id="PTHR23151:SF90">
    <property type="entry name" value="DIHYDROLIPOYLLYSINE-RESIDUE ACETYLTRANSFERASE COMPONENT OF PYRUVATE DEHYDROGENASE COMPLEX, MITOCHONDRIAL-RELATED"/>
    <property type="match status" value="1"/>
</dbReference>
<evidence type="ECO:0000256" key="1">
    <source>
        <dbReference type="ARBA" id="ARBA00001938"/>
    </source>
</evidence>
<dbReference type="PRINTS" id="PR00111">
    <property type="entry name" value="ABHYDROLASE"/>
</dbReference>
<dbReference type="CDD" id="cd06849">
    <property type="entry name" value="lipoyl_domain"/>
    <property type="match status" value="1"/>
</dbReference>
<dbReference type="PANTHER" id="PTHR23151">
    <property type="entry name" value="DIHYDROLIPOAMIDE ACETYL/SUCCINYL-TRANSFERASE-RELATED"/>
    <property type="match status" value="1"/>
</dbReference>
<dbReference type="GO" id="GO:0016746">
    <property type="term" value="F:acyltransferase activity"/>
    <property type="evidence" value="ECO:0007669"/>
    <property type="project" value="InterPro"/>
</dbReference>
<evidence type="ECO:0000256" key="3">
    <source>
        <dbReference type="ARBA" id="ARBA00022823"/>
    </source>
</evidence>
<comment type="similarity">
    <text evidence="2">Belongs to the 2-oxoacid dehydrogenase family.</text>
</comment>
<dbReference type="PROSITE" id="PS51826">
    <property type="entry name" value="PSBD"/>
    <property type="match status" value="1"/>
</dbReference>
<dbReference type="SUPFAM" id="SSF47005">
    <property type="entry name" value="Peripheral subunit-binding domain of 2-oxo acid dehydrogenase complex"/>
    <property type="match status" value="1"/>
</dbReference>
<evidence type="ECO:0000259" key="6">
    <source>
        <dbReference type="PROSITE" id="PS51826"/>
    </source>
</evidence>
<dbReference type="Pfam" id="PF00561">
    <property type="entry name" value="Abhydrolase_1"/>
    <property type="match status" value="1"/>
</dbReference>
<dbReference type="Proteomes" id="UP000264719">
    <property type="component" value="Unassembled WGS sequence"/>
</dbReference>
<dbReference type="Gene3D" id="2.40.50.100">
    <property type="match status" value="1"/>
</dbReference>
<keyword evidence="3" id="KW-0450">Lipoyl</keyword>
<dbReference type="InterPro" id="IPR011053">
    <property type="entry name" value="Single_hybrid_motif"/>
</dbReference>
<comment type="cofactor">
    <cofactor evidence="1">
        <name>(R)-lipoate</name>
        <dbReference type="ChEBI" id="CHEBI:83088"/>
    </cofactor>
</comment>
<feature type="domain" description="Lipoyl-binding" evidence="5">
    <location>
        <begin position="2"/>
        <end position="77"/>
    </location>
</feature>
<dbReference type="EMBL" id="DMVW01000086">
    <property type="protein sequence ID" value="HAR51919.1"/>
    <property type="molecule type" value="Genomic_DNA"/>
</dbReference>
<comment type="caution">
    <text evidence="7">The sequence shown here is derived from an EMBL/GenBank/DDBJ whole genome shotgun (WGS) entry which is preliminary data.</text>
</comment>
<reference evidence="7 8" key="1">
    <citation type="journal article" date="2018" name="Nat. Biotechnol.">
        <title>A standardized bacterial taxonomy based on genome phylogeny substantially revises the tree of life.</title>
        <authorList>
            <person name="Parks D.H."/>
            <person name="Chuvochina M."/>
            <person name="Waite D.W."/>
            <person name="Rinke C."/>
            <person name="Skarshewski A."/>
            <person name="Chaumeil P.A."/>
            <person name="Hugenholtz P."/>
        </authorList>
    </citation>
    <scope>NUCLEOTIDE SEQUENCE [LARGE SCALE GENOMIC DNA]</scope>
    <source>
        <strain evidence="7">UBA9169</strain>
    </source>
</reference>
<dbReference type="NCBIfam" id="NF011457">
    <property type="entry name" value="PRK14875.1"/>
    <property type="match status" value="1"/>
</dbReference>
<dbReference type="InterPro" id="IPR000073">
    <property type="entry name" value="AB_hydrolase_1"/>
</dbReference>
<dbReference type="GO" id="GO:0045254">
    <property type="term" value="C:pyruvate dehydrogenase complex"/>
    <property type="evidence" value="ECO:0007669"/>
    <property type="project" value="InterPro"/>
</dbReference>
<organism evidence="7 8">
    <name type="scientific">Roseovarius nubinhibens</name>
    <dbReference type="NCBI Taxonomy" id="314263"/>
    <lineage>
        <taxon>Bacteria</taxon>
        <taxon>Pseudomonadati</taxon>
        <taxon>Pseudomonadota</taxon>
        <taxon>Alphaproteobacteria</taxon>
        <taxon>Rhodobacterales</taxon>
        <taxon>Roseobacteraceae</taxon>
        <taxon>Roseovarius</taxon>
    </lineage>
</organism>
<feature type="domain" description="Peripheral subunit-binding (PSBD)" evidence="6">
    <location>
        <begin position="134"/>
        <end position="171"/>
    </location>
</feature>
<dbReference type="InterPro" id="IPR036625">
    <property type="entry name" value="E3-bd_dom_sf"/>
</dbReference>
<dbReference type="Pfam" id="PF00364">
    <property type="entry name" value="Biotin_lipoyl"/>
    <property type="match status" value="1"/>
</dbReference>
<protein>
    <submittedName>
        <fullName evidence="7">Acetoin dehydrogenase dihydrolipoyllysine-residue acetyltransferase subunit</fullName>
    </submittedName>
</protein>
<sequence>MPSKITMPRLDQSMEEGRIATWTRSEGDAVKTGDVLFEVETDKAAVEVEAEADGYLHHILVAEGDTAPVDGIVAWIYAEGETPGEPPAQTAAPKAAAAPEPTAPQSSAPQAIAPTPAPAPATAELGRAATSRRAITPAARQKAASLGLDVSRLTGRGPGGRIQMSDLLQVAAQPAAPMPMAESATPPALPEAEPGDLFVQSTGAGDRLPMVMIHGFLADATGWEALAAPLSKTRRIHRIELPAHGRSPRKSISNFADLVSLLRRSFDDLGFERCHLVGHSLGGALTLALADTRPRQVASLTLISPAGLGPEINGDAITGLARASRSESLGPWMKQLTADPDAISWSFVQAAAMARRDERKRAAQQAMAQALFPDGVQGFDLNAALGRLDMETRIIWGREDQIIPWKHALRAPGTISLNLFERTGHMPHFEASDKILPLLDRLS</sequence>
<evidence type="ECO:0000259" key="5">
    <source>
        <dbReference type="PROSITE" id="PS50968"/>
    </source>
</evidence>
<dbReference type="InterPro" id="IPR029058">
    <property type="entry name" value="AB_hydrolase_fold"/>
</dbReference>
<dbReference type="InterPro" id="IPR003016">
    <property type="entry name" value="2-oxoA_DH_lipoyl-BS"/>
</dbReference>
<evidence type="ECO:0000256" key="2">
    <source>
        <dbReference type="ARBA" id="ARBA00007317"/>
    </source>
</evidence>
<evidence type="ECO:0000313" key="8">
    <source>
        <dbReference type="Proteomes" id="UP000264719"/>
    </source>
</evidence>
<gene>
    <name evidence="7" type="ORF">DCS45_08600</name>
</gene>
<dbReference type="SUPFAM" id="SSF53474">
    <property type="entry name" value="alpha/beta-Hydrolases"/>
    <property type="match status" value="1"/>
</dbReference>
<dbReference type="InterPro" id="IPR000089">
    <property type="entry name" value="Biotin_lipoyl"/>
</dbReference>
<keyword evidence="7" id="KW-0808">Transferase</keyword>